<evidence type="ECO:0000313" key="4">
    <source>
        <dbReference type="EMBL" id="KAK1678763.1"/>
    </source>
</evidence>
<dbReference type="GO" id="GO:0008270">
    <property type="term" value="F:zinc ion binding"/>
    <property type="evidence" value="ECO:0007669"/>
    <property type="project" value="UniProtKB-KW"/>
</dbReference>
<evidence type="ECO:0000313" key="5">
    <source>
        <dbReference type="Proteomes" id="UP001231189"/>
    </source>
</evidence>
<dbReference type="InterPro" id="IPR001878">
    <property type="entry name" value="Znf_CCHC"/>
</dbReference>
<name>A0AAD8TB87_LOLMU</name>
<proteinExistence type="predicted"/>
<evidence type="ECO:0000256" key="2">
    <source>
        <dbReference type="SAM" id="MobiDB-lite"/>
    </source>
</evidence>
<dbReference type="PROSITE" id="PS50158">
    <property type="entry name" value="ZF_CCHC"/>
    <property type="match status" value="1"/>
</dbReference>
<keyword evidence="1" id="KW-0863">Zinc-finger</keyword>
<dbReference type="PANTHER" id="PTHR33710:SF49">
    <property type="entry name" value="OS01G0714200 PROTEIN"/>
    <property type="match status" value="1"/>
</dbReference>
<dbReference type="Proteomes" id="UP001231189">
    <property type="component" value="Unassembled WGS sequence"/>
</dbReference>
<dbReference type="EMBL" id="JAUUTY010000002">
    <property type="protein sequence ID" value="KAK1678763.1"/>
    <property type="molecule type" value="Genomic_DNA"/>
</dbReference>
<keyword evidence="1" id="KW-0862">Zinc</keyword>
<dbReference type="InterPro" id="IPR036691">
    <property type="entry name" value="Endo/exonu/phosph_ase_sf"/>
</dbReference>
<dbReference type="InterPro" id="IPR005135">
    <property type="entry name" value="Endo/exonuclease/phosphatase"/>
</dbReference>
<dbReference type="GO" id="GO:0003676">
    <property type="term" value="F:nucleic acid binding"/>
    <property type="evidence" value="ECO:0007669"/>
    <property type="project" value="InterPro"/>
</dbReference>
<dbReference type="Gene3D" id="3.60.10.10">
    <property type="entry name" value="Endonuclease/exonuclease/phosphatase"/>
    <property type="match status" value="1"/>
</dbReference>
<feature type="compositionally biased region" description="Basic and acidic residues" evidence="2">
    <location>
        <begin position="400"/>
        <end position="415"/>
    </location>
</feature>
<feature type="region of interest" description="Disordered" evidence="2">
    <location>
        <begin position="392"/>
        <end position="419"/>
    </location>
</feature>
<dbReference type="GO" id="GO:0003824">
    <property type="term" value="F:catalytic activity"/>
    <property type="evidence" value="ECO:0007669"/>
    <property type="project" value="InterPro"/>
</dbReference>
<keyword evidence="1" id="KW-0479">Metal-binding</keyword>
<dbReference type="PANTHER" id="PTHR33710">
    <property type="entry name" value="BNAC02G09200D PROTEIN"/>
    <property type="match status" value="1"/>
</dbReference>
<accession>A0AAD8TB87</accession>
<protein>
    <recommendedName>
        <fullName evidence="3">CCHC-type domain-containing protein</fullName>
    </recommendedName>
</protein>
<dbReference type="SUPFAM" id="SSF56219">
    <property type="entry name" value="DNase I-like"/>
    <property type="match status" value="1"/>
</dbReference>
<dbReference type="InterPro" id="IPR025836">
    <property type="entry name" value="Zn_knuckle_CX2CX4HX4C"/>
</dbReference>
<dbReference type="Pfam" id="PF03372">
    <property type="entry name" value="Exo_endo_phos"/>
    <property type="match status" value="1"/>
</dbReference>
<feature type="region of interest" description="Disordered" evidence="2">
    <location>
        <begin position="226"/>
        <end position="294"/>
    </location>
</feature>
<feature type="compositionally biased region" description="Gly residues" evidence="2">
    <location>
        <begin position="234"/>
        <end position="251"/>
    </location>
</feature>
<organism evidence="4 5">
    <name type="scientific">Lolium multiflorum</name>
    <name type="common">Italian ryegrass</name>
    <name type="synonym">Lolium perenne subsp. multiflorum</name>
    <dbReference type="NCBI Taxonomy" id="4521"/>
    <lineage>
        <taxon>Eukaryota</taxon>
        <taxon>Viridiplantae</taxon>
        <taxon>Streptophyta</taxon>
        <taxon>Embryophyta</taxon>
        <taxon>Tracheophyta</taxon>
        <taxon>Spermatophyta</taxon>
        <taxon>Magnoliopsida</taxon>
        <taxon>Liliopsida</taxon>
        <taxon>Poales</taxon>
        <taxon>Poaceae</taxon>
        <taxon>BOP clade</taxon>
        <taxon>Pooideae</taxon>
        <taxon>Poodae</taxon>
        <taxon>Poeae</taxon>
        <taxon>Poeae Chloroplast Group 2 (Poeae type)</taxon>
        <taxon>Loliodinae</taxon>
        <taxon>Loliinae</taxon>
        <taxon>Lolium</taxon>
    </lineage>
</organism>
<evidence type="ECO:0000259" key="3">
    <source>
        <dbReference type="PROSITE" id="PS50158"/>
    </source>
</evidence>
<keyword evidence="5" id="KW-1185">Reference proteome</keyword>
<gene>
    <name evidence="4" type="ORF">QYE76_039611</name>
</gene>
<feature type="domain" description="CCHC-type" evidence="3">
    <location>
        <begin position="192"/>
        <end position="207"/>
    </location>
</feature>
<evidence type="ECO:0000256" key="1">
    <source>
        <dbReference type="PROSITE-ProRule" id="PRU00047"/>
    </source>
</evidence>
<reference evidence="4" key="1">
    <citation type="submission" date="2023-07" db="EMBL/GenBank/DDBJ databases">
        <title>A chromosome-level genome assembly of Lolium multiflorum.</title>
        <authorList>
            <person name="Chen Y."/>
            <person name="Copetti D."/>
            <person name="Kolliker R."/>
            <person name="Studer B."/>
        </authorList>
    </citation>
    <scope>NUCLEOTIDE SEQUENCE</scope>
    <source>
        <strain evidence="4">02402/16</strain>
        <tissue evidence="4">Leaf</tissue>
    </source>
</reference>
<comment type="caution">
    <text evidence="4">The sequence shown here is derived from an EMBL/GenBank/DDBJ whole genome shotgun (WGS) entry which is preliminary data.</text>
</comment>
<dbReference type="Pfam" id="PF14392">
    <property type="entry name" value="zf-CCHC_4"/>
    <property type="match status" value="1"/>
</dbReference>
<sequence>MEGVEGMLKKMRLSEEEKKGVKVGGGLTGKVKAAELQAVGKLMSERPVAEEYLKRALGGIWCPMNGTICKELGDNRFRFTFSQASGKSKALKEGPWMFNHELLVMVDFDPRKTLDEETAEAIGAEFGGLLDVETDEDGTAVGKFLRIKVILDIRVPLRRGIKLLEDVELDTGGLQELERWCPFQYEFLPDFCYCCGRLGHKKDYCQSGDKKSKSLEYGPELVAKKFGEDRGRSSPGGFGGSWGGAGSGGKSGSRSGSASWRKDGVGSGPLVKQNKVDGEEVTSPMKKVSGGSGVEGKRLEKDLALVVLEPGKEKETRGAMEVEAELDPITAGTSLVPNVAKEEFMVTSTVGKGESASSLPRETKMGTFTRRPRSTKQVEGMASGKLGAKRALELEETEKEETAKKARSHQGEKEQNTSAVAQKLAGLTVDGLLELQRAEEPDVLFLSEMKMDRRGMEKFRVLLNMPNMEVYDCDGRSGGLALFWKRDVKLCVSPVKTRYHIEAEITGEDGFVWRLTGIYGEPKTSDKEKTWRLLQILHGQSNLPWMCFGDFNEILFASEKQGGKVKNQAAMERFRHALDACELEDLGYIGDPYTWRNNSSSAGTYIKERLDRAVANLTWRQHFPAYKTINGDPRHSDHRPIIVVMDPDYEPNRPNTNRVIAQPKFEGKWLEEEECEEIVYNSWNMAILNGNRAVT</sequence>
<dbReference type="AlphaFoldDB" id="A0AAD8TB87"/>